<dbReference type="AlphaFoldDB" id="A0A382F3C7"/>
<evidence type="ECO:0008006" key="2">
    <source>
        <dbReference type="Google" id="ProtNLM"/>
    </source>
</evidence>
<gene>
    <name evidence="1" type="ORF">METZ01_LOCUS209485</name>
</gene>
<dbReference type="EMBL" id="UINC01047397">
    <property type="protein sequence ID" value="SVB56631.1"/>
    <property type="molecule type" value="Genomic_DNA"/>
</dbReference>
<dbReference type="InterPro" id="IPR036237">
    <property type="entry name" value="Xyl_isomerase-like_sf"/>
</dbReference>
<name>A0A382F3C7_9ZZZZ</name>
<accession>A0A382F3C7</accession>
<proteinExistence type="predicted"/>
<organism evidence="1">
    <name type="scientific">marine metagenome</name>
    <dbReference type="NCBI Taxonomy" id="408172"/>
    <lineage>
        <taxon>unclassified sequences</taxon>
        <taxon>metagenomes</taxon>
        <taxon>ecological metagenomes</taxon>
    </lineage>
</organism>
<sequence length="278" mass="31672">MNITDSTPKIFHIASLWTLSGYGDSNGEWSIEEKLDLIKEAGFDGFAGRVPQVTKELVDKHNLLFAAIVDIGEESDIESELRAIKEVGAACVNVQMLDHDTPTEVAVPIACEVMKVASKMEMDVGIEVHRDTCTETPEKTYALAEGYEQRENQPLKITWDFSHPAIIKHISPPYWDRLAERIDLIQYASQFHFRPFNGHHCQISALDHQGDFTPEFIDWLPFAEKVIETWLETANPNSKIYVCPEQGPPSYALSIFPDRWKDAQAIRDEIDKIWKRLT</sequence>
<dbReference type="SUPFAM" id="SSF51658">
    <property type="entry name" value="Xylose isomerase-like"/>
    <property type="match status" value="1"/>
</dbReference>
<dbReference type="Gene3D" id="3.20.20.150">
    <property type="entry name" value="Divalent-metal-dependent TIM barrel enzymes"/>
    <property type="match status" value="1"/>
</dbReference>
<protein>
    <recommendedName>
        <fullName evidence="2">Xylose isomerase-like TIM barrel domain-containing protein</fullName>
    </recommendedName>
</protein>
<evidence type="ECO:0000313" key="1">
    <source>
        <dbReference type="EMBL" id="SVB56631.1"/>
    </source>
</evidence>
<reference evidence="1" key="1">
    <citation type="submission" date="2018-05" db="EMBL/GenBank/DDBJ databases">
        <authorList>
            <person name="Lanie J.A."/>
            <person name="Ng W.-L."/>
            <person name="Kazmierczak K.M."/>
            <person name="Andrzejewski T.M."/>
            <person name="Davidsen T.M."/>
            <person name="Wayne K.J."/>
            <person name="Tettelin H."/>
            <person name="Glass J.I."/>
            <person name="Rusch D."/>
            <person name="Podicherti R."/>
            <person name="Tsui H.-C.T."/>
            <person name="Winkler M.E."/>
        </authorList>
    </citation>
    <scope>NUCLEOTIDE SEQUENCE</scope>
</reference>